<sequence>MNSDDRKEIINIVNQGFEAVILPYFARVQEGIDAIREDVAVIKDTLQDHGNRLAKIEVRQENHSHRLGRIENILEDHSDEFARVNQKLDAVVDRQDKQDADIKGLKGKAG</sequence>
<accession>A0A1F2USJ5</accession>
<dbReference type="AlphaFoldDB" id="A0A1F2USJ5"/>
<dbReference type="EMBL" id="MELI01000006">
    <property type="protein sequence ID" value="OFW35882.1"/>
    <property type="molecule type" value="Genomic_DNA"/>
</dbReference>
<proteinExistence type="predicted"/>
<comment type="caution">
    <text evidence="1">The sequence shown here is derived from an EMBL/GenBank/DDBJ whole genome shotgun (WGS) entry which is preliminary data.</text>
</comment>
<organism evidence="1 2">
    <name type="scientific">Candidatus Aquicultor primus</name>
    <dbReference type="NCBI Taxonomy" id="1797195"/>
    <lineage>
        <taxon>Bacteria</taxon>
        <taxon>Bacillati</taxon>
        <taxon>Actinomycetota</taxon>
        <taxon>Candidatus Aquicultoria</taxon>
        <taxon>Candidatus Aquicultorales</taxon>
        <taxon>Candidatus Aquicultoraceae</taxon>
        <taxon>Candidatus Aquicultor</taxon>
    </lineage>
</organism>
<protein>
    <submittedName>
        <fullName evidence="1">Uncharacterized protein</fullName>
    </submittedName>
</protein>
<dbReference type="SUPFAM" id="SSF57997">
    <property type="entry name" value="Tropomyosin"/>
    <property type="match status" value="1"/>
</dbReference>
<dbReference type="Proteomes" id="UP000178086">
    <property type="component" value="Unassembled WGS sequence"/>
</dbReference>
<evidence type="ECO:0000313" key="2">
    <source>
        <dbReference type="Proteomes" id="UP000178086"/>
    </source>
</evidence>
<name>A0A1F2USJ5_9ACTN</name>
<reference evidence="1 2" key="1">
    <citation type="journal article" date="2016" name="Nat. Commun.">
        <title>Thousands of microbial genomes shed light on interconnected biogeochemical processes in an aquifer system.</title>
        <authorList>
            <person name="Anantharaman K."/>
            <person name="Brown C.T."/>
            <person name="Hug L.A."/>
            <person name="Sharon I."/>
            <person name="Castelle C.J."/>
            <person name="Probst A.J."/>
            <person name="Thomas B.C."/>
            <person name="Singh A."/>
            <person name="Wilkins M.J."/>
            <person name="Karaoz U."/>
            <person name="Brodie E.L."/>
            <person name="Williams K.H."/>
            <person name="Hubbard S.S."/>
            <person name="Banfield J.F."/>
        </authorList>
    </citation>
    <scope>NUCLEOTIDE SEQUENCE [LARGE SCALE GENOMIC DNA]</scope>
</reference>
<gene>
    <name evidence="1" type="ORF">A2074_01940</name>
</gene>
<evidence type="ECO:0000313" key="1">
    <source>
        <dbReference type="EMBL" id="OFW35882.1"/>
    </source>
</evidence>